<evidence type="ECO:0000313" key="2">
    <source>
        <dbReference type="Proteomes" id="UP001055811"/>
    </source>
</evidence>
<protein>
    <submittedName>
        <fullName evidence="1">Uncharacterized protein</fullName>
    </submittedName>
</protein>
<keyword evidence="2" id="KW-1185">Reference proteome</keyword>
<proteinExistence type="predicted"/>
<gene>
    <name evidence="1" type="ORF">L2E82_05642</name>
</gene>
<comment type="caution">
    <text evidence="1">The sequence shown here is derived from an EMBL/GenBank/DDBJ whole genome shotgun (WGS) entry which is preliminary data.</text>
</comment>
<organism evidence="1 2">
    <name type="scientific">Cichorium intybus</name>
    <name type="common">Chicory</name>
    <dbReference type="NCBI Taxonomy" id="13427"/>
    <lineage>
        <taxon>Eukaryota</taxon>
        <taxon>Viridiplantae</taxon>
        <taxon>Streptophyta</taxon>
        <taxon>Embryophyta</taxon>
        <taxon>Tracheophyta</taxon>
        <taxon>Spermatophyta</taxon>
        <taxon>Magnoliopsida</taxon>
        <taxon>eudicotyledons</taxon>
        <taxon>Gunneridae</taxon>
        <taxon>Pentapetalae</taxon>
        <taxon>asterids</taxon>
        <taxon>campanulids</taxon>
        <taxon>Asterales</taxon>
        <taxon>Asteraceae</taxon>
        <taxon>Cichorioideae</taxon>
        <taxon>Cichorieae</taxon>
        <taxon>Cichoriinae</taxon>
        <taxon>Cichorium</taxon>
    </lineage>
</organism>
<dbReference type="EMBL" id="CM042009">
    <property type="protein sequence ID" value="KAI3791779.1"/>
    <property type="molecule type" value="Genomic_DNA"/>
</dbReference>
<dbReference type="Proteomes" id="UP001055811">
    <property type="component" value="Linkage Group LG01"/>
</dbReference>
<reference evidence="2" key="1">
    <citation type="journal article" date="2022" name="Mol. Ecol. Resour.">
        <title>The genomes of chicory, endive, great burdock and yacon provide insights into Asteraceae palaeo-polyploidization history and plant inulin production.</title>
        <authorList>
            <person name="Fan W."/>
            <person name="Wang S."/>
            <person name="Wang H."/>
            <person name="Wang A."/>
            <person name="Jiang F."/>
            <person name="Liu H."/>
            <person name="Zhao H."/>
            <person name="Xu D."/>
            <person name="Zhang Y."/>
        </authorList>
    </citation>
    <scope>NUCLEOTIDE SEQUENCE [LARGE SCALE GENOMIC DNA]</scope>
    <source>
        <strain evidence="2">cv. Punajuju</strain>
    </source>
</reference>
<name>A0ACB9H7V0_CICIN</name>
<evidence type="ECO:0000313" key="1">
    <source>
        <dbReference type="EMBL" id="KAI3791779.1"/>
    </source>
</evidence>
<reference evidence="1 2" key="2">
    <citation type="journal article" date="2022" name="Mol. Ecol. Resour.">
        <title>The genomes of chicory, endive, great burdock and yacon provide insights into Asteraceae paleo-polyploidization history and plant inulin production.</title>
        <authorList>
            <person name="Fan W."/>
            <person name="Wang S."/>
            <person name="Wang H."/>
            <person name="Wang A."/>
            <person name="Jiang F."/>
            <person name="Liu H."/>
            <person name="Zhao H."/>
            <person name="Xu D."/>
            <person name="Zhang Y."/>
        </authorList>
    </citation>
    <scope>NUCLEOTIDE SEQUENCE [LARGE SCALE GENOMIC DNA]</scope>
    <source>
        <strain evidence="2">cv. Punajuju</strain>
        <tissue evidence="1">Leaves</tissue>
    </source>
</reference>
<sequence>MLNREIEVKIQSGQLCYMIPRLMAKQLECITAVEDRGKVTTKSEIFMPCYHQKKSDHHIEHEEFVFTKSDHVQGMYKGDKPILIKRLGIGTIISKRRRALRLQHRENQFEHTQEKEIKLQEHQEMSRVNDEARQQKDMAEKERISNRKLATLGQLLTKAARRFLQALKVQSMSIEIGGLNWHK</sequence>
<accession>A0ACB9H7V0</accession>